<evidence type="ECO:0000313" key="1">
    <source>
        <dbReference type="EMBL" id="PVU84640.1"/>
    </source>
</evidence>
<dbReference type="AlphaFoldDB" id="A0A2T9XX53"/>
<proteinExistence type="predicted"/>
<reference evidence="1 2" key="1">
    <citation type="journal article" date="2018" name="MBio">
        <title>Comparative Genomics Reveals the Core Gene Toolbox for the Fungus-Insect Symbiosis.</title>
        <authorList>
            <person name="Wang Y."/>
            <person name="Stata M."/>
            <person name="Wang W."/>
            <person name="Stajich J.E."/>
            <person name="White M.M."/>
            <person name="Moncalvo J.M."/>
        </authorList>
    </citation>
    <scope>NUCLEOTIDE SEQUENCE [LARGE SCALE GENOMIC DNA]</scope>
    <source>
        <strain evidence="1 2">SC-DP-2</strain>
    </source>
</reference>
<name>A0A2T9XX53_9FUNG</name>
<comment type="caution">
    <text evidence="1">The sequence shown here is derived from an EMBL/GenBank/DDBJ whole genome shotgun (WGS) entry which is preliminary data.</text>
</comment>
<dbReference type="OrthoDB" id="3363286at2759"/>
<evidence type="ECO:0000313" key="2">
    <source>
        <dbReference type="Proteomes" id="UP000245609"/>
    </source>
</evidence>
<protein>
    <submittedName>
        <fullName evidence="1">Uncharacterized protein</fullName>
    </submittedName>
</protein>
<organism evidence="1 2">
    <name type="scientific">Smittium megazygosporum</name>
    <dbReference type="NCBI Taxonomy" id="133381"/>
    <lineage>
        <taxon>Eukaryota</taxon>
        <taxon>Fungi</taxon>
        <taxon>Fungi incertae sedis</taxon>
        <taxon>Zoopagomycota</taxon>
        <taxon>Kickxellomycotina</taxon>
        <taxon>Harpellomycetes</taxon>
        <taxon>Harpellales</taxon>
        <taxon>Legeriomycetaceae</taxon>
        <taxon>Smittium</taxon>
    </lineage>
</organism>
<accession>A0A2T9XX53</accession>
<keyword evidence="2" id="KW-1185">Reference proteome</keyword>
<dbReference type="Proteomes" id="UP000245609">
    <property type="component" value="Unassembled WGS sequence"/>
</dbReference>
<sequence length="430" mass="49381">MNVKSLILNTQKRFYARRLKPPSFDPANIEIKYSLPENHSGLLDNESKVFEIPTYFEKRHASIKKEAIRKNQHYSELIKNNPQLLDIHNKFKNNVYAYMLRGDIRKCKLTDIYLPRDFMIRINSAALEYSDIITGKKDQFALVVDETRQTSRYRGVSGHFIAKMNVIFNGIIEKKSYLTQNFGKIRSDLLGHIEKVLKIRLVYEILCCAKEVQESQQSQEGLPLLDVFTQDELLEKLQTSSASELYSAVLVFDQLDRPSYLDTVSSISACEMENGFLTALSRKHDLFTSFYSQVAANDININSVLKIQGLRRKSFLKIQDLFPDTTFSNFSYQPHPNNPQFPSSLVDPGLLLYNGNLIFGQSFPTNVFIRACSLVNPAINEKIISWAESLASRSKGTSTNTLPLFMCFRHDTVLMKFITQLFKLNQYVTL</sequence>
<dbReference type="EMBL" id="MBFS01003861">
    <property type="protein sequence ID" value="PVU84640.1"/>
    <property type="molecule type" value="Genomic_DNA"/>
</dbReference>
<gene>
    <name evidence="1" type="ORF">BB560_007299</name>
</gene>